<evidence type="ECO:0000313" key="9">
    <source>
        <dbReference type="EMBL" id="MBB5059220.1"/>
    </source>
</evidence>
<keyword evidence="10" id="KW-1185">Reference proteome</keyword>
<evidence type="ECO:0000256" key="6">
    <source>
        <dbReference type="ARBA" id="ARBA00022840"/>
    </source>
</evidence>
<keyword evidence="2 8" id="KW-0808">Transferase</keyword>
<feature type="binding site" evidence="8">
    <location>
        <position position="142"/>
    </location>
    <ligand>
        <name>ATP</name>
        <dbReference type="ChEBI" id="CHEBI:30616"/>
    </ligand>
</feature>
<sequence length="513" mass="55428">MHSTADASALPDTSSDGHKFVSIDFANTYTKLPERFYSRTTAAPVAAPRLIKINDRLALQLGLDPVALAIPEGIAVLSGNRVATGSEPIALAYAGHQFGHFVPQLGDGRALLLGEVVAQDGQRYDIQLKGSGPTAFSRRGDGRAALGPVLREYILSEAMAALGVPTTRALAAVTTGQKVVRETVLPGAIFTRVAASHLRVGTFQYFAARSDIEGTKLLADYAIARHYPEAPKTPHPYRAFLDGVISRQAQLVAQWMLVGFIHGVMNTDNTSISGETIDYGPCAFLEAYDPAKVFSSRDQQGRYAYGNQPAMMLWNLTRLAETLLPLLATEAGGDEAGLASAKGSLAAFEGIFNKALHAGLRRKLGLSTHREGDEALAVDLLSRMAANRADFALTFRTLCDAAASTEADTRVRALFADPTAYDAWASAWRQRLESEPASAHERAAAMRTANPSVIPRNHLVQAVIDAAIQREDFQPFEEMLDAVSRPYEDRPDLELYTRPARPEESVIATFCGT</sequence>
<dbReference type="GO" id="GO:0030145">
    <property type="term" value="F:manganese ion binding"/>
    <property type="evidence" value="ECO:0007669"/>
    <property type="project" value="UniProtKB-UniRule"/>
</dbReference>
<feature type="binding site" evidence="8">
    <location>
        <position position="278"/>
    </location>
    <ligand>
        <name>ATP</name>
        <dbReference type="ChEBI" id="CHEBI:30616"/>
    </ligand>
</feature>
<name>A0A7W7ZFY6_9BACT</name>
<evidence type="ECO:0000256" key="2">
    <source>
        <dbReference type="ARBA" id="ARBA00022679"/>
    </source>
</evidence>
<comment type="catalytic activity">
    <reaction evidence="8">
        <text>L-histidyl-[protein] + UTP = N(tele)-(5'-uridylyl)-L-histidyl-[protein] + diphosphate</text>
        <dbReference type="Rhea" id="RHEA:83891"/>
        <dbReference type="Rhea" id="RHEA-COMP:9745"/>
        <dbReference type="Rhea" id="RHEA-COMP:20239"/>
        <dbReference type="ChEBI" id="CHEBI:29979"/>
        <dbReference type="ChEBI" id="CHEBI:33019"/>
        <dbReference type="ChEBI" id="CHEBI:46398"/>
        <dbReference type="ChEBI" id="CHEBI:233474"/>
    </reaction>
</comment>
<keyword evidence="3 8" id="KW-0548">Nucleotidyltransferase</keyword>
<dbReference type="GO" id="GO:0005524">
    <property type="term" value="F:ATP binding"/>
    <property type="evidence" value="ECO:0007669"/>
    <property type="project" value="UniProtKB-UniRule"/>
</dbReference>
<dbReference type="GO" id="GO:0000287">
    <property type="term" value="F:magnesium ion binding"/>
    <property type="evidence" value="ECO:0007669"/>
    <property type="project" value="UniProtKB-UniRule"/>
</dbReference>
<comment type="similarity">
    <text evidence="1 8">Belongs to the SELO family.</text>
</comment>
<comment type="function">
    <text evidence="8">Nucleotidyltransferase involved in the post-translational modification of proteins. It can catalyze the addition of adenosine monophosphate (AMP) or uridine monophosphate (UMP) to a protein, resulting in modifications known as AMPylation and UMPylation.</text>
</comment>
<feature type="binding site" evidence="8">
    <location>
        <position position="108"/>
    </location>
    <ligand>
        <name>ATP</name>
        <dbReference type="ChEBI" id="CHEBI:30616"/>
    </ligand>
</feature>
<feature type="active site" description="Proton acceptor" evidence="8">
    <location>
        <position position="268"/>
    </location>
</feature>
<dbReference type="AlphaFoldDB" id="A0A7W7ZFY6"/>
<feature type="binding site" evidence="8">
    <location>
        <position position="109"/>
    </location>
    <ligand>
        <name>ATP</name>
        <dbReference type="ChEBI" id="CHEBI:30616"/>
    </ligand>
</feature>
<comment type="caution">
    <text evidence="9">The sequence shown here is derived from an EMBL/GenBank/DDBJ whole genome shotgun (WGS) entry which is preliminary data.</text>
</comment>
<protein>
    <recommendedName>
        <fullName evidence="8">Protein nucleotidyltransferase YdiU</fullName>
        <ecNumber evidence="8">2.7.7.-</ecNumber>
    </recommendedName>
    <alternativeName>
        <fullName evidence="8">Protein adenylyltransferase YdiU</fullName>
        <ecNumber evidence="8">2.7.7.108</ecNumber>
    </alternativeName>
    <alternativeName>
        <fullName evidence="8">Protein uridylyltransferase YdiU</fullName>
        <ecNumber evidence="8">2.7.7.-</ecNumber>
    </alternativeName>
</protein>
<dbReference type="EC" id="2.7.7.108" evidence="8"/>
<keyword evidence="8" id="KW-0464">Manganese</keyword>
<dbReference type="InterPro" id="IPR003846">
    <property type="entry name" value="SelO"/>
</dbReference>
<proteinExistence type="inferred from homology"/>
<evidence type="ECO:0000256" key="5">
    <source>
        <dbReference type="ARBA" id="ARBA00022741"/>
    </source>
</evidence>
<dbReference type="Pfam" id="PF02696">
    <property type="entry name" value="SelO"/>
    <property type="match status" value="1"/>
</dbReference>
<evidence type="ECO:0000256" key="4">
    <source>
        <dbReference type="ARBA" id="ARBA00022723"/>
    </source>
</evidence>
<comment type="catalytic activity">
    <reaction evidence="8">
        <text>L-tyrosyl-[protein] + ATP = O-(5'-adenylyl)-L-tyrosyl-[protein] + diphosphate</text>
        <dbReference type="Rhea" id="RHEA:54288"/>
        <dbReference type="Rhea" id="RHEA-COMP:10136"/>
        <dbReference type="Rhea" id="RHEA-COMP:13846"/>
        <dbReference type="ChEBI" id="CHEBI:30616"/>
        <dbReference type="ChEBI" id="CHEBI:33019"/>
        <dbReference type="ChEBI" id="CHEBI:46858"/>
        <dbReference type="ChEBI" id="CHEBI:83624"/>
        <dbReference type="EC" id="2.7.7.108"/>
    </reaction>
</comment>
<keyword evidence="5 8" id="KW-0547">Nucleotide-binding</keyword>
<evidence type="ECO:0000256" key="3">
    <source>
        <dbReference type="ARBA" id="ARBA00022695"/>
    </source>
</evidence>
<organism evidence="9 10">
    <name type="scientific">Granulicella aggregans</name>
    <dbReference type="NCBI Taxonomy" id="474949"/>
    <lineage>
        <taxon>Bacteria</taxon>
        <taxon>Pseudomonadati</taxon>
        <taxon>Acidobacteriota</taxon>
        <taxon>Terriglobia</taxon>
        <taxon>Terriglobales</taxon>
        <taxon>Acidobacteriaceae</taxon>
        <taxon>Granulicella</taxon>
    </lineage>
</organism>
<feature type="binding site" evidence="8">
    <location>
        <position position="269"/>
    </location>
    <ligand>
        <name>Mg(2+)</name>
        <dbReference type="ChEBI" id="CHEBI:18420"/>
    </ligand>
</feature>
<comment type="catalytic activity">
    <reaction evidence="8">
        <text>L-seryl-[protein] + UTP = O-(5'-uridylyl)-L-seryl-[protein] + diphosphate</text>
        <dbReference type="Rhea" id="RHEA:64604"/>
        <dbReference type="Rhea" id="RHEA-COMP:9863"/>
        <dbReference type="Rhea" id="RHEA-COMP:16635"/>
        <dbReference type="ChEBI" id="CHEBI:29999"/>
        <dbReference type="ChEBI" id="CHEBI:33019"/>
        <dbReference type="ChEBI" id="CHEBI:46398"/>
        <dbReference type="ChEBI" id="CHEBI:156051"/>
    </reaction>
</comment>
<comment type="catalytic activity">
    <reaction evidence="8">
        <text>L-seryl-[protein] + ATP = 3-O-(5'-adenylyl)-L-seryl-[protein] + diphosphate</text>
        <dbReference type="Rhea" id="RHEA:58120"/>
        <dbReference type="Rhea" id="RHEA-COMP:9863"/>
        <dbReference type="Rhea" id="RHEA-COMP:15073"/>
        <dbReference type="ChEBI" id="CHEBI:29999"/>
        <dbReference type="ChEBI" id="CHEBI:30616"/>
        <dbReference type="ChEBI" id="CHEBI:33019"/>
        <dbReference type="ChEBI" id="CHEBI:142516"/>
        <dbReference type="EC" id="2.7.7.108"/>
    </reaction>
</comment>
<dbReference type="PANTHER" id="PTHR32057:SF14">
    <property type="entry name" value="PROTEIN ADENYLYLTRANSFERASE SELO, MITOCHONDRIAL"/>
    <property type="match status" value="1"/>
</dbReference>
<dbReference type="EMBL" id="JACHIP010000005">
    <property type="protein sequence ID" value="MBB5059220.1"/>
    <property type="molecule type" value="Genomic_DNA"/>
</dbReference>
<comment type="cofactor">
    <cofactor evidence="8">
        <name>Mg(2+)</name>
        <dbReference type="ChEBI" id="CHEBI:18420"/>
    </cofactor>
    <cofactor evidence="8">
        <name>Mn(2+)</name>
        <dbReference type="ChEBI" id="CHEBI:29035"/>
    </cofactor>
</comment>
<dbReference type="EC" id="2.7.7.-" evidence="8"/>
<dbReference type="NCBIfam" id="NF000658">
    <property type="entry name" value="PRK00029.1"/>
    <property type="match status" value="1"/>
</dbReference>
<dbReference type="GO" id="GO:0070733">
    <property type="term" value="F:AMPylase activity"/>
    <property type="evidence" value="ECO:0007669"/>
    <property type="project" value="UniProtKB-EC"/>
</dbReference>
<comment type="catalytic activity">
    <reaction evidence="8">
        <text>L-threonyl-[protein] + ATP = 3-O-(5'-adenylyl)-L-threonyl-[protein] + diphosphate</text>
        <dbReference type="Rhea" id="RHEA:54292"/>
        <dbReference type="Rhea" id="RHEA-COMP:11060"/>
        <dbReference type="Rhea" id="RHEA-COMP:13847"/>
        <dbReference type="ChEBI" id="CHEBI:30013"/>
        <dbReference type="ChEBI" id="CHEBI:30616"/>
        <dbReference type="ChEBI" id="CHEBI:33019"/>
        <dbReference type="ChEBI" id="CHEBI:138113"/>
        <dbReference type="EC" id="2.7.7.108"/>
    </reaction>
</comment>
<keyword evidence="4 8" id="KW-0479">Metal-binding</keyword>
<accession>A0A7W7ZFY6</accession>
<gene>
    <name evidence="8" type="primary">ydiU</name>
    <name evidence="8" type="synonym">selO</name>
    <name evidence="9" type="ORF">HDF16_003943</name>
</gene>
<keyword evidence="6 8" id="KW-0067">ATP-binding</keyword>
<evidence type="ECO:0000256" key="8">
    <source>
        <dbReference type="HAMAP-Rule" id="MF_00692"/>
    </source>
</evidence>
<feature type="binding site" evidence="8">
    <location>
        <position position="192"/>
    </location>
    <ligand>
        <name>ATP</name>
        <dbReference type="ChEBI" id="CHEBI:30616"/>
    </ligand>
</feature>
<keyword evidence="7 8" id="KW-0460">Magnesium</keyword>
<evidence type="ECO:0000256" key="7">
    <source>
        <dbReference type="ARBA" id="ARBA00022842"/>
    </source>
</evidence>
<feature type="binding site" evidence="8">
    <location>
        <position position="199"/>
    </location>
    <ligand>
        <name>ATP</name>
        <dbReference type="ChEBI" id="CHEBI:30616"/>
    </ligand>
</feature>
<dbReference type="Proteomes" id="UP000540989">
    <property type="component" value="Unassembled WGS sequence"/>
</dbReference>
<feature type="binding site" evidence="8">
    <location>
        <position position="129"/>
    </location>
    <ligand>
        <name>ATP</name>
        <dbReference type="ChEBI" id="CHEBI:30616"/>
    </ligand>
</feature>
<dbReference type="RefSeq" id="WP_184220285.1">
    <property type="nucleotide sequence ID" value="NZ_JACHIP010000005.1"/>
</dbReference>
<dbReference type="PANTHER" id="PTHR32057">
    <property type="entry name" value="PROTEIN ADENYLYLTRANSFERASE SELO, MITOCHONDRIAL"/>
    <property type="match status" value="1"/>
</dbReference>
<comment type="catalytic activity">
    <reaction evidence="8">
        <text>L-tyrosyl-[protein] + UTP = O-(5'-uridylyl)-L-tyrosyl-[protein] + diphosphate</text>
        <dbReference type="Rhea" id="RHEA:83887"/>
        <dbReference type="Rhea" id="RHEA-COMP:10136"/>
        <dbReference type="Rhea" id="RHEA-COMP:20238"/>
        <dbReference type="ChEBI" id="CHEBI:33019"/>
        <dbReference type="ChEBI" id="CHEBI:46398"/>
        <dbReference type="ChEBI" id="CHEBI:46858"/>
        <dbReference type="ChEBI" id="CHEBI:90602"/>
    </reaction>
</comment>
<feature type="binding site" evidence="8">
    <location>
        <position position="278"/>
    </location>
    <ligand>
        <name>Mg(2+)</name>
        <dbReference type="ChEBI" id="CHEBI:18420"/>
    </ligand>
</feature>
<reference evidence="9 10" key="1">
    <citation type="submission" date="2020-08" db="EMBL/GenBank/DDBJ databases">
        <title>Genomic Encyclopedia of Type Strains, Phase IV (KMG-V): Genome sequencing to study the core and pangenomes of soil and plant-associated prokaryotes.</title>
        <authorList>
            <person name="Whitman W."/>
        </authorList>
    </citation>
    <scope>NUCLEOTIDE SEQUENCE [LARGE SCALE GENOMIC DNA]</scope>
    <source>
        <strain evidence="9 10">M8UP14</strain>
    </source>
</reference>
<feature type="binding site" evidence="8">
    <location>
        <position position="106"/>
    </location>
    <ligand>
        <name>ATP</name>
        <dbReference type="ChEBI" id="CHEBI:30616"/>
    </ligand>
</feature>
<evidence type="ECO:0000256" key="1">
    <source>
        <dbReference type="ARBA" id="ARBA00009747"/>
    </source>
</evidence>
<dbReference type="HAMAP" id="MF_00692">
    <property type="entry name" value="SelO"/>
    <property type="match status" value="1"/>
</dbReference>
<feature type="binding site" evidence="8">
    <location>
        <position position="141"/>
    </location>
    <ligand>
        <name>ATP</name>
        <dbReference type="ChEBI" id="CHEBI:30616"/>
    </ligand>
</feature>
<evidence type="ECO:0000313" key="10">
    <source>
        <dbReference type="Proteomes" id="UP000540989"/>
    </source>
</evidence>